<comment type="caution">
    <text evidence="2">The sequence shown here is derived from an EMBL/GenBank/DDBJ whole genome shotgun (WGS) entry which is preliminary data.</text>
</comment>
<evidence type="ECO:0000313" key="3">
    <source>
        <dbReference type="Proteomes" id="UP001231189"/>
    </source>
</evidence>
<feature type="region of interest" description="Disordered" evidence="1">
    <location>
        <begin position="1"/>
        <end position="38"/>
    </location>
</feature>
<keyword evidence="3" id="KW-1185">Reference proteome</keyword>
<organism evidence="2 3">
    <name type="scientific">Lolium multiflorum</name>
    <name type="common">Italian ryegrass</name>
    <name type="synonym">Lolium perenne subsp. multiflorum</name>
    <dbReference type="NCBI Taxonomy" id="4521"/>
    <lineage>
        <taxon>Eukaryota</taxon>
        <taxon>Viridiplantae</taxon>
        <taxon>Streptophyta</taxon>
        <taxon>Embryophyta</taxon>
        <taxon>Tracheophyta</taxon>
        <taxon>Spermatophyta</taxon>
        <taxon>Magnoliopsida</taxon>
        <taxon>Liliopsida</taxon>
        <taxon>Poales</taxon>
        <taxon>Poaceae</taxon>
        <taxon>BOP clade</taxon>
        <taxon>Pooideae</taxon>
        <taxon>Poodae</taxon>
        <taxon>Poeae</taxon>
        <taxon>Poeae Chloroplast Group 2 (Poeae type)</taxon>
        <taxon>Loliodinae</taxon>
        <taxon>Loliinae</taxon>
        <taxon>Lolium</taxon>
    </lineage>
</organism>
<protein>
    <submittedName>
        <fullName evidence="2">Uncharacterized protein</fullName>
    </submittedName>
</protein>
<feature type="compositionally biased region" description="Basic residues" evidence="1">
    <location>
        <begin position="1"/>
        <end position="11"/>
    </location>
</feature>
<feature type="region of interest" description="Disordered" evidence="1">
    <location>
        <begin position="196"/>
        <end position="215"/>
    </location>
</feature>
<evidence type="ECO:0000256" key="1">
    <source>
        <dbReference type="SAM" id="MobiDB-lite"/>
    </source>
</evidence>
<gene>
    <name evidence="2" type="ORF">QYE76_000663</name>
</gene>
<accession>A0AAD8RJM0</accession>
<feature type="compositionally biased region" description="Polar residues" evidence="1">
    <location>
        <begin position="13"/>
        <end position="26"/>
    </location>
</feature>
<name>A0AAD8RJM0_LOLMU</name>
<feature type="region of interest" description="Disordered" evidence="1">
    <location>
        <begin position="71"/>
        <end position="103"/>
    </location>
</feature>
<dbReference type="Proteomes" id="UP001231189">
    <property type="component" value="Unassembled WGS sequence"/>
</dbReference>
<sequence length="215" mass="23070">MSPPPRRRRRYVTVSSARRACSSQAHPHSRPLLSPVPHAAPPHIPTVIPLLSPVPHAAHIFPPSRCVLHGGDDQGFMSSASPRPEPLPRTKMSSSPPQSKFGGTGTNSFVLKIVVEAFFYTNVDGRKSYVKGRTMVWTVDIDQFSIGALITDAGKKPTGKNKKEIVTPSITDVVLNPTLGTKRSLLLWLGGDSDASAAPPPADMPSDAPPPCNFL</sequence>
<dbReference type="EMBL" id="JAUUTY010000005">
    <property type="protein sequence ID" value="KAK1626348.1"/>
    <property type="molecule type" value="Genomic_DNA"/>
</dbReference>
<dbReference type="AlphaFoldDB" id="A0AAD8RJM0"/>
<feature type="compositionally biased region" description="Pro residues" evidence="1">
    <location>
        <begin position="198"/>
        <end position="215"/>
    </location>
</feature>
<evidence type="ECO:0000313" key="2">
    <source>
        <dbReference type="EMBL" id="KAK1626348.1"/>
    </source>
</evidence>
<proteinExistence type="predicted"/>
<reference evidence="2" key="1">
    <citation type="submission" date="2023-07" db="EMBL/GenBank/DDBJ databases">
        <title>A chromosome-level genome assembly of Lolium multiflorum.</title>
        <authorList>
            <person name="Chen Y."/>
            <person name="Copetti D."/>
            <person name="Kolliker R."/>
            <person name="Studer B."/>
        </authorList>
    </citation>
    <scope>NUCLEOTIDE SEQUENCE</scope>
    <source>
        <strain evidence="2">02402/16</strain>
        <tissue evidence="2">Leaf</tissue>
    </source>
</reference>